<dbReference type="InterPro" id="IPR011333">
    <property type="entry name" value="SKP1/BTB/POZ_sf"/>
</dbReference>
<evidence type="ECO:0000259" key="2">
    <source>
        <dbReference type="PROSITE" id="PS50097"/>
    </source>
</evidence>
<dbReference type="InterPro" id="IPR003131">
    <property type="entry name" value="T1-type_BTB"/>
</dbReference>
<dbReference type="EMBL" id="HBFR01023391">
    <property type="protein sequence ID" value="CAD8889576.1"/>
    <property type="molecule type" value="Transcribed_RNA"/>
</dbReference>
<dbReference type="Gene3D" id="3.30.710.10">
    <property type="entry name" value="Potassium Channel Kv1.1, Chain A"/>
    <property type="match status" value="1"/>
</dbReference>
<name>A0A7S1BJW8_9STRA</name>
<evidence type="ECO:0000256" key="1">
    <source>
        <dbReference type="SAM" id="MobiDB-lite"/>
    </source>
</evidence>
<sequence>MTQTLSSPFAALGEQFARERNDLEKDRKKLQDERDKFEAEKLATSKKLAQEGKDLEKIRAKLQDEREIFEAEKSTIMKTLNPDPVGEQTDLKKNCRKRLRDGCEAIETETIDLVADDVLEINAGGETFAVERSTLMMAPEASILRSLLGGRQEERFSRDGWGIVFLDVTPCVFRVLLSYLRELRMDPEARKRTRLMTQPEFQGELEAVCKYFDVFEPLHEIESEQIKMKACYDGLEINDGNVVAYKTIGNGYGLPAISIEKIKADSYWKGRIVTLKEKHLVFLGIIATDSPTESLSYDYTFGWAGKGSIIQNGTNNEYEEWGGWVAGDEAIFKLEQTHLKMYHKRLQKVFTLGPIPDSKEGLRRIYLDLYFQGDRVEISIPSDEEMRLIN</sequence>
<reference evidence="3" key="1">
    <citation type="submission" date="2021-01" db="EMBL/GenBank/DDBJ databases">
        <authorList>
            <person name="Corre E."/>
            <person name="Pelletier E."/>
            <person name="Niang G."/>
            <person name="Scheremetjew M."/>
            <person name="Finn R."/>
            <person name="Kale V."/>
            <person name="Holt S."/>
            <person name="Cochrane G."/>
            <person name="Meng A."/>
            <person name="Brown T."/>
            <person name="Cohen L."/>
        </authorList>
    </citation>
    <scope>NUCLEOTIDE SEQUENCE</scope>
    <source>
        <strain evidence="3">308</strain>
    </source>
</reference>
<dbReference type="SUPFAM" id="SSF54695">
    <property type="entry name" value="POZ domain"/>
    <property type="match status" value="1"/>
</dbReference>
<evidence type="ECO:0000313" key="3">
    <source>
        <dbReference type="EMBL" id="CAD8889576.1"/>
    </source>
</evidence>
<proteinExistence type="predicted"/>
<dbReference type="AlphaFoldDB" id="A0A7S1BJW8"/>
<dbReference type="Pfam" id="PF02214">
    <property type="entry name" value="BTB_2"/>
    <property type="match status" value="1"/>
</dbReference>
<feature type="region of interest" description="Disordered" evidence="1">
    <location>
        <begin position="1"/>
        <end position="36"/>
    </location>
</feature>
<protein>
    <recommendedName>
        <fullName evidence="2">BTB domain-containing protein</fullName>
    </recommendedName>
</protein>
<accession>A0A7S1BJW8</accession>
<gene>
    <name evidence="3" type="ORF">CHYS00102_LOCUS16781</name>
</gene>
<organism evidence="3">
    <name type="scientific">Corethron hystrix</name>
    <dbReference type="NCBI Taxonomy" id="216773"/>
    <lineage>
        <taxon>Eukaryota</taxon>
        <taxon>Sar</taxon>
        <taxon>Stramenopiles</taxon>
        <taxon>Ochrophyta</taxon>
        <taxon>Bacillariophyta</taxon>
        <taxon>Coscinodiscophyceae</taxon>
        <taxon>Corethrophycidae</taxon>
        <taxon>Corethrales</taxon>
        <taxon>Corethraceae</taxon>
        <taxon>Corethron</taxon>
    </lineage>
</organism>
<feature type="domain" description="BTB" evidence="2">
    <location>
        <begin position="115"/>
        <end position="189"/>
    </location>
</feature>
<dbReference type="InterPro" id="IPR000210">
    <property type="entry name" value="BTB/POZ_dom"/>
</dbReference>
<dbReference type="GO" id="GO:0051260">
    <property type="term" value="P:protein homooligomerization"/>
    <property type="evidence" value="ECO:0007669"/>
    <property type="project" value="InterPro"/>
</dbReference>
<dbReference type="PROSITE" id="PS50097">
    <property type="entry name" value="BTB"/>
    <property type="match status" value="1"/>
</dbReference>
<feature type="compositionally biased region" description="Basic and acidic residues" evidence="1">
    <location>
        <begin position="16"/>
        <end position="36"/>
    </location>
</feature>